<sequence length="87" mass="10201">MTYKDKMLRELSVRRQALVRKILRKEFTDFFVTMTSSTERWPTIDDQELVEALADSLIEMGRQRGLGAALLQTFVHELQDRVNQSIK</sequence>
<evidence type="ECO:0000313" key="1">
    <source>
        <dbReference type="EMBL" id="TCS97043.1"/>
    </source>
</evidence>
<dbReference type="RefSeq" id="WP_132962939.1">
    <property type="nucleotide sequence ID" value="NZ_SMAH01000011.1"/>
</dbReference>
<dbReference type="AlphaFoldDB" id="A0A4R3LAZ6"/>
<proteinExistence type="predicted"/>
<organism evidence="1 3">
    <name type="scientific">Tepidimonas ignava</name>
    <dbReference type="NCBI Taxonomy" id="114249"/>
    <lineage>
        <taxon>Bacteria</taxon>
        <taxon>Pseudomonadati</taxon>
        <taxon>Pseudomonadota</taxon>
        <taxon>Betaproteobacteria</taxon>
        <taxon>Burkholderiales</taxon>
        <taxon>Tepidimonas</taxon>
    </lineage>
</organism>
<dbReference type="EMBL" id="VJNC01000006">
    <property type="protein sequence ID" value="TSE22277.1"/>
    <property type="molecule type" value="Genomic_DNA"/>
</dbReference>
<reference evidence="2 4" key="2">
    <citation type="submission" date="2019-07" db="EMBL/GenBank/DDBJ databases">
        <title>Tepidimonas ignava SPS-1037 draft genome.</title>
        <authorList>
            <person name="Da Costa M.S."/>
            <person name="Froufe H.J.C."/>
            <person name="Egas C."/>
            <person name="Albuquerque L."/>
        </authorList>
    </citation>
    <scope>NUCLEOTIDE SEQUENCE [LARGE SCALE GENOMIC DNA]</scope>
    <source>
        <strain evidence="2 4">SPS-1037</strain>
    </source>
</reference>
<dbReference type="Proteomes" id="UP000315577">
    <property type="component" value="Unassembled WGS sequence"/>
</dbReference>
<reference evidence="1 3" key="1">
    <citation type="submission" date="2019-03" db="EMBL/GenBank/DDBJ databases">
        <title>Genomic Encyclopedia of Type Strains, Phase IV (KMG-IV): sequencing the most valuable type-strain genomes for metagenomic binning, comparative biology and taxonomic classification.</title>
        <authorList>
            <person name="Goeker M."/>
        </authorList>
    </citation>
    <scope>NUCLEOTIDE SEQUENCE [LARGE SCALE GENOMIC DNA]</scope>
    <source>
        <strain evidence="1 3">DSM 12034</strain>
    </source>
</reference>
<evidence type="ECO:0000313" key="2">
    <source>
        <dbReference type="EMBL" id="TSE22277.1"/>
    </source>
</evidence>
<evidence type="ECO:0000313" key="4">
    <source>
        <dbReference type="Proteomes" id="UP000315577"/>
    </source>
</evidence>
<evidence type="ECO:0000313" key="3">
    <source>
        <dbReference type="Proteomes" id="UP000295536"/>
    </source>
</evidence>
<comment type="caution">
    <text evidence="1">The sequence shown here is derived from an EMBL/GenBank/DDBJ whole genome shotgun (WGS) entry which is preliminary data.</text>
</comment>
<dbReference type="EMBL" id="SMAH01000011">
    <property type="protein sequence ID" value="TCS97043.1"/>
    <property type="molecule type" value="Genomic_DNA"/>
</dbReference>
<protein>
    <submittedName>
        <fullName evidence="1">Uncharacterized protein</fullName>
    </submittedName>
</protein>
<name>A0A4R3LAZ6_9BURK</name>
<dbReference type="Proteomes" id="UP000295536">
    <property type="component" value="Unassembled WGS sequence"/>
</dbReference>
<accession>A0A4R3LAZ6</accession>
<gene>
    <name evidence="1" type="ORF">EDC36_1112</name>
    <name evidence="2" type="ORF">Tigna_01104</name>
</gene>
<keyword evidence="4" id="KW-1185">Reference proteome</keyword>